<keyword evidence="3" id="KW-0238">DNA-binding</keyword>
<dbReference type="GO" id="GO:0000976">
    <property type="term" value="F:transcription cis-regulatory region binding"/>
    <property type="evidence" value="ECO:0007669"/>
    <property type="project" value="TreeGrafter"/>
</dbReference>
<accession>A0A0K1ZGV1</accession>
<proteinExistence type="inferred from homology"/>
<protein>
    <submittedName>
        <fullName evidence="5">Transcription regulator protein</fullName>
    </submittedName>
</protein>
<dbReference type="Pfam" id="PF00126">
    <property type="entry name" value="HTH_1"/>
    <property type="match status" value="1"/>
</dbReference>
<dbReference type="CDD" id="cd05466">
    <property type="entry name" value="PBP2_LTTR_substrate"/>
    <property type="match status" value="1"/>
</dbReference>
<reference evidence="5" key="1">
    <citation type="submission" date="2015-10" db="EMBL/GenBank/DDBJ databases">
        <authorList>
            <person name="Gilbert D.G."/>
        </authorList>
    </citation>
    <scope>NUCLEOTIDE SEQUENCE</scope>
    <source>
        <strain evidence="5">Phyl III-seqv23</strain>
    </source>
</reference>
<keyword evidence="4" id="KW-0804">Transcription</keyword>
<dbReference type="SUPFAM" id="SSF46785">
    <property type="entry name" value="Winged helix' DNA-binding domain"/>
    <property type="match status" value="1"/>
</dbReference>
<sequence length="297" mass="31367">MELYQLKAALAVARTGQLGRAGEQLHLTQSAVSKQIKSLEDELGVLLFDRTPSGMTATAAGRRLLAVAGRIVESAQEMGALAASLREHVSGVLRLGTIIDPESLRLGALLAALLRFYPHVDVSLVHGISGSVLQMLKDGQVDACFYLGAVRDPEIAAHPLTVEHYVVVAPAAWEARLRQATWADLAAMPWLATPAGSSQHGLVAQMFAERGLSYTTVVEADQEASMIDLVQSGVALGLMRERLAAGMAQGGQAVVWSGARLPCPLCLLHRRAGADDAVVQALLATIPMVWPADTGAA</sequence>
<dbReference type="PRINTS" id="PR00039">
    <property type="entry name" value="HTHLYSR"/>
</dbReference>
<dbReference type="InterPro" id="IPR036390">
    <property type="entry name" value="WH_DNA-bd_sf"/>
</dbReference>
<dbReference type="PANTHER" id="PTHR30126:SF40">
    <property type="entry name" value="HTH-TYPE TRANSCRIPTIONAL REGULATOR GLTR"/>
    <property type="match status" value="1"/>
</dbReference>
<dbReference type="SUPFAM" id="SSF53850">
    <property type="entry name" value="Periplasmic binding protein-like II"/>
    <property type="match status" value="1"/>
</dbReference>
<evidence type="ECO:0000256" key="1">
    <source>
        <dbReference type="ARBA" id="ARBA00009437"/>
    </source>
</evidence>
<dbReference type="InterPro" id="IPR036388">
    <property type="entry name" value="WH-like_DNA-bd_sf"/>
</dbReference>
<dbReference type="InterPro" id="IPR000847">
    <property type="entry name" value="LysR_HTH_N"/>
</dbReference>
<evidence type="ECO:0000256" key="3">
    <source>
        <dbReference type="ARBA" id="ARBA00023125"/>
    </source>
</evidence>
<dbReference type="Pfam" id="PF03466">
    <property type="entry name" value="LysR_substrate"/>
    <property type="match status" value="1"/>
</dbReference>
<dbReference type="AlphaFoldDB" id="A0A0K1ZGV1"/>
<dbReference type="PROSITE" id="PS50931">
    <property type="entry name" value="HTH_LYSR"/>
    <property type="match status" value="1"/>
</dbReference>
<dbReference type="InterPro" id="IPR005119">
    <property type="entry name" value="LysR_subst-bd"/>
</dbReference>
<evidence type="ECO:0000256" key="4">
    <source>
        <dbReference type="ARBA" id="ARBA00023163"/>
    </source>
</evidence>
<dbReference type="FunFam" id="1.10.10.10:FF:000001">
    <property type="entry name" value="LysR family transcriptional regulator"/>
    <property type="match status" value="1"/>
</dbReference>
<keyword evidence="2" id="KW-0805">Transcription regulation</keyword>
<dbReference type="Gene3D" id="3.40.190.290">
    <property type="match status" value="1"/>
</dbReference>
<organism evidence="5">
    <name type="scientific">Ralstonia solanacearum</name>
    <name type="common">Pseudomonas solanacearum</name>
    <dbReference type="NCBI Taxonomy" id="305"/>
    <lineage>
        <taxon>Bacteria</taxon>
        <taxon>Pseudomonadati</taxon>
        <taxon>Pseudomonadota</taxon>
        <taxon>Betaproteobacteria</taxon>
        <taxon>Burkholderiales</taxon>
        <taxon>Burkholderiaceae</taxon>
        <taxon>Ralstonia</taxon>
        <taxon>Ralstonia solanacearum species complex</taxon>
    </lineage>
</organism>
<dbReference type="PANTHER" id="PTHR30126">
    <property type="entry name" value="HTH-TYPE TRANSCRIPTIONAL REGULATOR"/>
    <property type="match status" value="1"/>
</dbReference>
<dbReference type="GO" id="GO:0003700">
    <property type="term" value="F:DNA-binding transcription factor activity"/>
    <property type="evidence" value="ECO:0007669"/>
    <property type="project" value="InterPro"/>
</dbReference>
<dbReference type="PATRIC" id="fig|305.92.peg.132"/>
<dbReference type="Gene3D" id="1.10.10.10">
    <property type="entry name" value="Winged helix-like DNA-binding domain superfamily/Winged helix DNA-binding domain"/>
    <property type="match status" value="1"/>
</dbReference>
<gene>
    <name evidence="5" type="ORF">TO10_v1_120108</name>
</gene>
<comment type="similarity">
    <text evidence="1">Belongs to the LysR transcriptional regulatory family.</text>
</comment>
<evidence type="ECO:0000256" key="2">
    <source>
        <dbReference type="ARBA" id="ARBA00023015"/>
    </source>
</evidence>
<evidence type="ECO:0000313" key="5">
    <source>
        <dbReference type="EMBL" id="CUV43989.1"/>
    </source>
</evidence>
<dbReference type="EMBL" id="LN899827">
    <property type="protein sequence ID" value="CUV43989.1"/>
    <property type="molecule type" value="Genomic_DNA"/>
</dbReference>
<name>A0A0K1ZGV1_RALSL</name>